<dbReference type="KEGG" id="abs:AZOBR_110112"/>
<feature type="compositionally biased region" description="Polar residues" evidence="1">
    <location>
        <begin position="372"/>
        <end position="382"/>
    </location>
</feature>
<gene>
    <name evidence="2" type="ORF">AZOBR_110112</name>
</gene>
<evidence type="ECO:0000256" key="1">
    <source>
        <dbReference type="SAM" id="MobiDB-lite"/>
    </source>
</evidence>
<feature type="compositionally biased region" description="Basic residues" evidence="1">
    <location>
        <begin position="300"/>
        <end position="309"/>
    </location>
</feature>
<feature type="region of interest" description="Disordered" evidence="1">
    <location>
        <begin position="1"/>
        <end position="383"/>
    </location>
</feature>
<feature type="compositionally biased region" description="Gly residues" evidence="1">
    <location>
        <begin position="86"/>
        <end position="95"/>
    </location>
</feature>
<name>A0A9P1NM24_9PROT</name>
<sequence length="438" mass="48112">MVDGAPHPGPPRHGERRPQPRLPSGDGAWADRGQRRGGGGIPRRLPGAALPRRSVERLQPLPQALPLRRRADQQGARRLLVRPRGRGAGPDGAGQGLVRQGRPVRDDLLRPVGRPPRRERAHRPARRAARVQRRRHRLRAAGGGPRDQAAGGDRGQHRRAGDRLPAPHQPRRQGAGGLRAGRQAGPRGRAPRPRRRRREGRRAERRVPGGSRLPDDREPAGRSGNRPGARHHPAGEHLQHPRGVVGRGARPDAAHARNGAAGRRQAGRQARHRQADQRPGLQRAARLDLSGGHDRPLQRLLHHGHRRLQRRPDPRASMDRHLRRPARRSHRRRGLAGTDSDLRNPQLRAAGHGGHAGLPRAHPGRQGGAESGQGNSTMNSRRSLAHNGRGTIASIKNEYSKVTKAGLSLSHTKIEIVQFLTFSSEVVTLLPARKMNCI</sequence>
<accession>A0A9P1NM24</accession>
<feature type="compositionally biased region" description="Basic residues" evidence="1">
    <location>
        <begin position="321"/>
        <end position="334"/>
    </location>
</feature>
<proteinExistence type="predicted"/>
<feature type="compositionally biased region" description="Basic residues" evidence="1">
    <location>
        <begin position="115"/>
        <end position="139"/>
    </location>
</feature>
<reference evidence="2 3" key="1">
    <citation type="journal article" date="2011" name="PLoS Genet.">
        <title>Azospirillum genomes reveal transition of bacteria from aquatic to terrestrial environments.</title>
        <authorList>
            <person name="Wisniewski-Dye F."/>
            <person name="Borziak K."/>
            <person name="Khalsa-Moyers G."/>
            <person name="Alexandre G."/>
            <person name="Sukharnikov L.O."/>
            <person name="Wuichet K."/>
            <person name="Hurst G.B."/>
            <person name="McDonald W.H."/>
            <person name="Robertson J.S."/>
            <person name="Barbe V."/>
            <person name="Calteau A."/>
            <person name="Rouy Z."/>
            <person name="Mangenot S."/>
            <person name="Prigent-Combaret C."/>
            <person name="Normand P."/>
            <person name="Boyer M."/>
            <person name="Siguier P."/>
            <person name="Dessaux Y."/>
            <person name="Elmerich C."/>
            <person name="Condemine G."/>
            <person name="Krishnen G."/>
            <person name="Kennedy I."/>
            <person name="Paterson A.H."/>
            <person name="Gonzalez V."/>
            <person name="Mavingui P."/>
            <person name="Zhulin I.B."/>
        </authorList>
    </citation>
    <scope>NUCLEOTIDE SEQUENCE [LARGE SCALE GENOMIC DNA]</scope>
    <source>
        <strain evidence="2 3">Sp245</strain>
    </source>
</reference>
<feature type="compositionally biased region" description="Basic residues" evidence="1">
    <location>
        <begin position="189"/>
        <end position="200"/>
    </location>
</feature>
<feature type="compositionally biased region" description="Low complexity" evidence="1">
    <location>
        <begin position="42"/>
        <end position="66"/>
    </location>
</feature>
<dbReference type="EMBL" id="HE577327">
    <property type="protein sequence ID" value="CCC98138.1"/>
    <property type="molecule type" value="Genomic_DNA"/>
</dbReference>
<feature type="compositionally biased region" description="Basic and acidic residues" evidence="1">
    <location>
        <begin position="201"/>
        <end position="220"/>
    </location>
</feature>
<keyword evidence="3" id="KW-1185">Reference proteome</keyword>
<protein>
    <submittedName>
        <fullName evidence="2">Uncharacterized protein</fullName>
    </submittedName>
</protein>
<evidence type="ECO:0000313" key="2">
    <source>
        <dbReference type="EMBL" id="CCC98138.1"/>
    </source>
</evidence>
<organism evidence="2 3">
    <name type="scientific">Azospirillum baldaniorum</name>
    <dbReference type="NCBI Taxonomy" id="1064539"/>
    <lineage>
        <taxon>Bacteria</taxon>
        <taxon>Pseudomonadati</taxon>
        <taxon>Pseudomonadota</taxon>
        <taxon>Alphaproteobacteria</taxon>
        <taxon>Rhodospirillales</taxon>
        <taxon>Azospirillaceae</taxon>
        <taxon>Azospirillum</taxon>
    </lineage>
</organism>
<feature type="compositionally biased region" description="Basic and acidic residues" evidence="1">
    <location>
        <begin position="310"/>
        <end position="320"/>
    </location>
</feature>
<dbReference type="Proteomes" id="UP000007319">
    <property type="component" value="Chromosome"/>
</dbReference>
<dbReference type="AlphaFoldDB" id="A0A9P1NM24"/>
<evidence type="ECO:0000313" key="3">
    <source>
        <dbReference type="Proteomes" id="UP000007319"/>
    </source>
</evidence>